<evidence type="ECO:0000256" key="7">
    <source>
        <dbReference type="ARBA" id="ARBA00033409"/>
    </source>
</evidence>
<evidence type="ECO:0000259" key="9">
    <source>
        <dbReference type="Pfam" id="PF11967"/>
    </source>
</evidence>
<reference evidence="10" key="1">
    <citation type="submission" date="2022-08" db="EMBL/GenBank/DDBJ databases">
        <title>Genomic Encyclopedia of Type Strains, Phase III (KMG-III): the genomes of soil and plant-associated and newly described type strains.</title>
        <authorList>
            <person name="Whitman W."/>
        </authorList>
    </citation>
    <scope>NUCLEOTIDE SEQUENCE</scope>
    <source>
        <strain evidence="10">HMT 1</strain>
    </source>
</reference>
<evidence type="ECO:0000256" key="2">
    <source>
        <dbReference type="ARBA" id="ARBA00007452"/>
    </source>
</evidence>
<dbReference type="InterPro" id="IPR003717">
    <property type="entry name" value="RecO"/>
</dbReference>
<evidence type="ECO:0000313" key="11">
    <source>
        <dbReference type="Proteomes" id="UP001204445"/>
    </source>
</evidence>
<evidence type="ECO:0000256" key="5">
    <source>
        <dbReference type="ARBA" id="ARBA00023172"/>
    </source>
</evidence>
<evidence type="ECO:0000256" key="6">
    <source>
        <dbReference type="ARBA" id="ARBA00023204"/>
    </source>
</evidence>
<keyword evidence="5 8" id="KW-0233">DNA recombination</keyword>
<dbReference type="GO" id="GO:0043590">
    <property type="term" value="C:bacterial nucleoid"/>
    <property type="evidence" value="ECO:0007669"/>
    <property type="project" value="TreeGrafter"/>
</dbReference>
<dbReference type="Gene3D" id="2.40.50.140">
    <property type="entry name" value="Nucleic acid-binding proteins"/>
    <property type="match status" value="1"/>
</dbReference>
<dbReference type="GO" id="GO:0006310">
    <property type="term" value="P:DNA recombination"/>
    <property type="evidence" value="ECO:0007669"/>
    <property type="project" value="UniProtKB-UniRule"/>
</dbReference>
<evidence type="ECO:0000256" key="1">
    <source>
        <dbReference type="ARBA" id="ARBA00003065"/>
    </source>
</evidence>
<dbReference type="EMBL" id="JANUCT010000003">
    <property type="protein sequence ID" value="MCS3902621.1"/>
    <property type="molecule type" value="Genomic_DNA"/>
</dbReference>
<dbReference type="InterPro" id="IPR037278">
    <property type="entry name" value="ARFGAP/RecO"/>
</dbReference>
<comment type="similarity">
    <text evidence="2 8">Belongs to the RecO family.</text>
</comment>
<keyword evidence="6 8" id="KW-0234">DNA repair</keyword>
<evidence type="ECO:0000256" key="3">
    <source>
        <dbReference type="ARBA" id="ARBA00021310"/>
    </source>
</evidence>
<sequence length="243" mass="27160">MRVEPHSCFVLHTRAYRETSLLIEIFSQLHGRVGLVGRGSRRRQSGQAALVQPFRRLSIAWSARGELGTLVSVDAEAAPVALTGAGLMAGFYVNELIMRLLHRDEAHTKLFDDYAEVMLQLAQVTSHEQALRLFEIRLLEAVGYGLILDHDIVTGTAVRPDELYQYISEQGPSLAAEHMPKGVCIHGSTLIELAVQSLQSEQSLREAKLLLRQELGRHLGDRPLASRSLYQAYLQQNRSLQKP</sequence>
<dbReference type="SUPFAM" id="SSF50249">
    <property type="entry name" value="Nucleic acid-binding proteins"/>
    <property type="match status" value="1"/>
</dbReference>
<feature type="domain" description="DNA replication/recombination mediator RecO N-terminal" evidence="9">
    <location>
        <begin position="6"/>
        <end position="74"/>
    </location>
</feature>
<dbReference type="Gene3D" id="1.20.1440.120">
    <property type="entry name" value="Recombination protein O, C-terminal domain"/>
    <property type="match status" value="1"/>
</dbReference>
<dbReference type="InterPro" id="IPR042242">
    <property type="entry name" value="RecO_C"/>
</dbReference>
<dbReference type="GO" id="GO:0006302">
    <property type="term" value="P:double-strand break repair"/>
    <property type="evidence" value="ECO:0007669"/>
    <property type="project" value="TreeGrafter"/>
</dbReference>
<dbReference type="NCBIfam" id="TIGR00613">
    <property type="entry name" value="reco"/>
    <property type="match status" value="1"/>
</dbReference>
<dbReference type="PANTHER" id="PTHR33991">
    <property type="entry name" value="DNA REPAIR PROTEIN RECO"/>
    <property type="match status" value="1"/>
</dbReference>
<dbReference type="PANTHER" id="PTHR33991:SF1">
    <property type="entry name" value="DNA REPAIR PROTEIN RECO"/>
    <property type="match status" value="1"/>
</dbReference>
<dbReference type="Pfam" id="PF11967">
    <property type="entry name" value="RecO_N"/>
    <property type="match status" value="1"/>
</dbReference>
<dbReference type="AlphaFoldDB" id="A0AAE3L144"/>
<keyword evidence="4 8" id="KW-0227">DNA damage</keyword>
<dbReference type="Pfam" id="PF02565">
    <property type="entry name" value="RecO_C"/>
    <property type="match status" value="1"/>
</dbReference>
<comment type="function">
    <text evidence="1 8">Involved in DNA repair and RecF pathway recombination.</text>
</comment>
<name>A0AAE3L144_9GAMM</name>
<proteinExistence type="inferred from homology"/>
<protein>
    <recommendedName>
        <fullName evidence="3 8">DNA repair protein RecO</fullName>
    </recommendedName>
    <alternativeName>
        <fullName evidence="7 8">Recombination protein O</fullName>
    </alternativeName>
</protein>
<accession>A0AAE3L144</accession>
<evidence type="ECO:0000313" key="10">
    <source>
        <dbReference type="EMBL" id="MCS3902621.1"/>
    </source>
</evidence>
<dbReference type="InterPro" id="IPR022572">
    <property type="entry name" value="DNA_rep/recomb_RecO_N"/>
</dbReference>
<evidence type="ECO:0000256" key="4">
    <source>
        <dbReference type="ARBA" id="ARBA00022763"/>
    </source>
</evidence>
<gene>
    <name evidence="8" type="primary">recO</name>
    <name evidence="10" type="ORF">J2T55_000625</name>
</gene>
<evidence type="ECO:0000256" key="8">
    <source>
        <dbReference type="HAMAP-Rule" id="MF_00201"/>
    </source>
</evidence>
<dbReference type="RefSeq" id="WP_259054170.1">
    <property type="nucleotide sequence ID" value="NZ_JANUCT010000003.1"/>
</dbReference>
<comment type="caution">
    <text evidence="10">The sequence shown here is derived from an EMBL/GenBank/DDBJ whole genome shotgun (WGS) entry which is preliminary data.</text>
</comment>
<keyword evidence="11" id="KW-1185">Reference proteome</keyword>
<dbReference type="InterPro" id="IPR012340">
    <property type="entry name" value="NA-bd_OB-fold"/>
</dbReference>
<organism evidence="10 11">
    <name type="scientific">Methylohalomonas lacus</name>
    <dbReference type="NCBI Taxonomy" id="398773"/>
    <lineage>
        <taxon>Bacteria</taxon>
        <taxon>Pseudomonadati</taxon>
        <taxon>Pseudomonadota</taxon>
        <taxon>Gammaproteobacteria</taxon>
        <taxon>Methylohalomonadales</taxon>
        <taxon>Methylohalomonadaceae</taxon>
        <taxon>Methylohalomonas</taxon>
    </lineage>
</organism>
<dbReference type="Proteomes" id="UP001204445">
    <property type="component" value="Unassembled WGS sequence"/>
</dbReference>
<dbReference type="HAMAP" id="MF_00201">
    <property type="entry name" value="RecO"/>
    <property type="match status" value="1"/>
</dbReference>
<dbReference type="SUPFAM" id="SSF57863">
    <property type="entry name" value="ArfGap/RecO-like zinc finger"/>
    <property type="match status" value="1"/>
</dbReference>